<keyword evidence="2" id="KW-1185">Reference proteome</keyword>
<accession>A0A9P6T9L2</accession>
<sequence length="203" mass="22375">MNIVRRLSYLRSPPQDTMPCSKSESKQRGIRLSLNMQLERGSISGTLYMVGLILIDTHSLLAMQLYTPMVVISDFIRTTPDGSTGDQDPRIGSQGRRNCLLRDNLLPSNLGLVASGMQATGHRAATHPSILWMPETGPNPVQFVVAHAQPTFSGSNHDKDRVVATPSEQLQVWSRRKYIAGGSYRGLTYINLTPSPRKQASLS</sequence>
<proteinExistence type="predicted"/>
<dbReference type="EMBL" id="MU167300">
    <property type="protein sequence ID" value="KAG0144231.1"/>
    <property type="molecule type" value="Genomic_DNA"/>
</dbReference>
<dbReference type="AlphaFoldDB" id="A0A9P6T9L2"/>
<organism evidence="1 2">
    <name type="scientific">Cronartium quercuum f. sp. fusiforme G11</name>
    <dbReference type="NCBI Taxonomy" id="708437"/>
    <lineage>
        <taxon>Eukaryota</taxon>
        <taxon>Fungi</taxon>
        <taxon>Dikarya</taxon>
        <taxon>Basidiomycota</taxon>
        <taxon>Pucciniomycotina</taxon>
        <taxon>Pucciniomycetes</taxon>
        <taxon>Pucciniales</taxon>
        <taxon>Coleosporiaceae</taxon>
        <taxon>Cronartium</taxon>
    </lineage>
</organism>
<dbReference type="Proteomes" id="UP000886653">
    <property type="component" value="Unassembled WGS sequence"/>
</dbReference>
<gene>
    <name evidence="1" type="ORF">CROQUDRAFT_95344</name>
</gene>
<name>A0A9P6T9L2_9BASI</name>
<evidence type="ECO:0000313" key="1">
    <source>
        <dbReference type="EMBL" id="KAG0144231.1"/>
    </source>
</evidence>
<evidence type="ECO:0000313" key="2">
    <source>
        <dbReference type="Proteomes" id="UP000886653"/>
    </source>
</evidence>
<protein>
    <submittedName>
        <fullName evidence="1">Uncharacterized protein</fullName>
    </submittedName>
</protein>
<comment type="caution">
    <text evidence="1">The sequence shown here is derived from an EMBL/GenBank/DDBJ whole genome shotgun (WGS) entry which is preliminary data.</text>
</comment>
<reference evidence="1" key="1">
    <citation type="submission" date="2013-11" db="EMBL/GenBank/DDBJ databases">
        <title>Genome sequence of the fusiform rust pathogen reveals effectors for host alternation and coevolution with pine.</title>
        <authorList>
            <consortium name="DOE Joint Genome Institute"/>
            <person name="Smith K."/>
            <person name="Pendleton A."/>
            <person name="Kubisiak T."/>
            <person name="Anderson C."/>
            <person name="Salamov A."/>
            <person name="Aerts A."/>
            <person name="Riley R."/>
            <person name="Clum A."/>
            <person name="Lindquist E."/>
            <person name="Ence D."/>
            <person name="Campbell M."/>
            <person name="Kronenberg Z."/>
            <person name="Feau N."/>
            <person name="Dhillon B."/>
            <person name="Hamelin R."/>
            <person name="Burleigh J."/>
            <person name="Smith J."/>
            <person name="Yandell M."/>
            <person name="Nelson C."/>
            <person name="Grigoriev I."/>
            <person name="Davis J."/>
        </authorList>
    </citation>
    <scope>NUCLEOTIDE SEQUENCE</scope>
    <source>
        <strain evidence="1">G11</strain>
    </source>
</reference>